<protein>
    <submittedName>
        <fullName evidence="3">Disease resistance protein (TIR-NBS-LRR class)</fullName>
    </submittedName>
</protein>
<dbReference type="InterPro" id="IPR035897">
    <property type="entry name" value="Toll_tir_struct_dom_sf"/>
</dbReference>
<dbReference type="PROSITE" id="PS50104">
    <property type="entry name" value="TIR"/>
    <property type="match status" value="1"/>
</dbReference>
<evidence type="ECO:0000256" key="1">
    <source>
        <dbReference type="ARBA" id="ARBA00023027"/>
    </source>
</evidence>
<proteinExistence type="predicted"/>
<evidence type="ECO:0000313" key="4">
    <source>
        <dbReference type="Proteomes" id="UP000236291"/>
    </source>
</evidence>
<dbReference type="Pfam" id="PF01582">
    <property type="entry name" value="TIR"/>
    <property type="match status" value="1"/>
</dbReference>
<comment type="caution">
    <text evidence="3">The sequence shown here is derived from an EMBL/GenBank/DDBJ whole genome shotgun (WGS) entry which is preliminary data.</text>
</comment>
<name>A0A2K3MV41_TRIPR</name>
<feature type="domain" description="TIR" evidence="2">
    <location>
        <begin position="37"/>
        <end position="185"/>
    </location>
</feature>
<dbReference type="PANTHER" id="PTHR32009:SF160">
    <property type="entry name" value="DISEASE RESISTANCE PROTEIN (TIR-NBS-LRR CLASS)"/>
    <property type="match status" value="1"/>
</dbReference>
<accession>A0A2K3MV41</accession>
<organism evidence="3 4">
    <name type="scientific">Trifolium pratense</name>
    <name type="common">Red clover</name>
    <dbReference type="NCBI Taxonomy" id="57577"/>
    <lineage>
        <taxon>Eukaryota</taxon>
        <taxon>Viridiplantae</taxon>
        <taxon>Streptophyta</taxon>
        <taxon>Embryophyta</taxon>
        <taxon>Tracheophyta</taxon>
        <taxon>Spermatophyta</taxon>
        <taxon>Magnoliopsida</taxon>
        <taxon>eudicotyledons</taxon>
        <taxon>Gunneridae</taxon>
        <taxon>Pentapetalae</taxon>
        <taxon>rosids</taxon>
        <taxon>fabids</taxon>
        <taxon>Fabales</taxon>
        <taxon>Fabaceae</taxon>
        <taxon>Papilionoideae</taxon>
        <taxon>50 kb inversion clade</taxon>
        <taxon>NPAAA clade</taxon>
        <taxon>Hologalegina</taxon>
        <taxon>IRL clade</taxon>
        <taxon>Trifolieae</taxon>
        <taxon>Trifolium</taxon>
    </lineage>
</organism>
<dbReference type="EMBL" id="ASHM01012685">
    <property type="protein sequence ID" value="PNX94647.1"/>
    <property type="molecule type" value="Genomic_DNA"/>
</dbReference>
<dbReference type="FunFam" id="3.40.50.10140:FF:000007">
    <property type="entry name" value="Disease resistance protein (TIR-NBS-LRR class)"/>
    <property type="match status" value="1"/>
</dbReference>
<gene>
    <name evidence="3" type="ORF">L195_g017825</name>
</gene>
<keyword evidence="1" id="KW-0520">NAD</keyword>
<dbReference type="InterPro" id="IPR000157">
    <property type="entry name" value="TIR_dom"/>
</dbReference>
<evidence type="ECO:0000313" key="3">
    <source>
        <dbReference type="EMBL" id="PNX94647.1"/>
    </source>
</evidence>
<dbReference type="SMART" id="SM00255">
    <property type="entry name" value="TIR"/>
    <property type="match status" value="1"/>
</dbReference>
<dbReference type="PANTHER" id="PTHR32009">
    <property type="entry name" value="TMV RESISTANCE PROTEIN N-LIKE"/>
    <property type="match status" value="1"/>
</dbReference>
<dbReference type="Gene3D" id="3.40.50.10140">
    <property type="entry name" value="Toll/interleukin-1 receptor homology (TIR) domain"/>
    <property type="match status" value="1"/>
</dbReference>
<dbReference type="Proteomes" id="UP000236291">
    <property type="component" value="Unassembled WGS sequence"/>
</dbReference>
<dbReference type="GO" id="GO:0007165">
    <property type="term" value="P:signal transduction"/>
    <property type="evidence" value="ECO:0007669"/>
    <property type="project" value="InterPro"/>
</dbReference>
<reference evidence="3 4" key="2">
    <citation type="journal article" date="2017" name="Front. Plant Sci.">
        <title>Gene Classification and Mining of Molecular Markers Useful in Red Clover (Trifolium pratense) Breeding.</title>
        <authorList>
            <person name="Istvanek J."/>
            <person name="Dluhosova J."/>
            <person name="Dluhos P."/>
            <person name="Patkova L."/>
            <person name="Nedelnik J."/>
            <person name="Repkova J."/>
        </authorList>
    </citation>
    <scope>NUCLEOTIDE SEQUENCE [LARGE SCALE GENOMIC DNA]</scope>
    <source>
        <strain evidence="4">cv. Tatra</strain>
        <tissue evidence="3">Young leaves</tissue>
    </source>
</reference>
<dbReference type="AlphaFoldDB" id="A0A2K3MV41"/>
<dbReference type="STRING" id="57577.A0A2K3MV41"/>
<sequence length="185" mass="21110">MEILTSIVASIIKKRRIFGGTRTRETNIEALDKGLLRRYEVFLSFRGEDTRASFTSHLYASLQNTGIDVFRDDDSIQRGDHISTSLLRAIEQTQISVIILSKNYADSGWCLDELVKIMECHRTLRQIVLPVFYDVDPSDVRHQTGEFGKAFQNLSNTTSEDKLLKWRDVLRQVAGLAGFVVLNTR</sequence>
<dbReference type="SUPFAM" id="SSF52200">
    <property type="entry name" value="Toll/Interleukin receptor TIR domain"/>
    <property type="match status" value="1"/>
</dbReference>
<dbReference type="ExpressionAtlas" id="A0A2K3MV41">
    <property type="expression patterns" value="baseline"/>
</dbReference>
<evidence type="ECO:0000259" key="2">
    <source>
        <dbReference type="PROSITE" id="PS50104"/>
    </source>
</evidence>
<reference evidence="3 4" key="1">
    <citation type="journal article" date="2014" name="Am. J. Bot.">
        <title>Genome assembly and annotation for red clover (Trifolium pratense; Fabaceae).</title>
        <authorList>
            <person name="Istvanek J."/>
            <person name="Jaros M."/>
            <person name="Krenek A."/>
            <person name="Repkova J."/>
        </authorList>
    </citation>
    <scope>NUCLEOTIDE SEQUENCE [LARGE SCALE GENOMIC DNA]</scope>
    <source>
        <strain evidence="4">cv. Tatra</strain>
        <tissue evidence="3">Young leaves</tissue>
    </source>
</reference>